<organism evidence="1">
    <name type="scientific">Anguilla anguilla</name>
    <name type="common">European freshwater eel</name>
    <name type="synonym">Muraena anguilla</name>
    <dbReference type="NCBI Taxonomy" id="7936"/>
    <lineage>
        <taxon>Eukaryota</taxon>
        <taxon>Metazoa</taxon>
        <taxon>Chordata</taxon>
        <taxon>Craniata</taxon>
        <taxon>Vertebrata</taxon>
        <taxon>Euteleostomi</taxon>
        <taxon>Actinopterygii</taxon>
        <taxon>Neopterygii</taxon>
        <taxon>Teleostei</taxon>
        <taxon>Anguilliformes</taxon>
        <taxon>Anguillidae</taxon>
        <taxon>Anguilla</taxon>
    </lineage>
</organism>
<dbReference type="AlphaFoldDB" id="A0A0E9WCR7"/>
<sequence>MCYLSLVANDEHKLKYILLLRFFNHFSYCKLLTNKHTTKECADVDLKIYRYRSSKSLS</sequence>
<protein>
    <submittedName>
        <fullName evidence="1">Uncharacterized protein</fullName>
    </submittedName>
</protein>
<name>A0A0E9WCR7_ANGAN</name>
<accession>A0A0E9WCR7</accession>
<evidence type="ECO:0000313" key="1">
    <source>
        <dbReference type="EMBL" id="JAH88204.1"/>
    </source>
</evidence>
<reference evidence="1" key="1">
    <citation type="submission" date="2014-11" db="EMBL/GenBank/DDBJ databases">
        <authorList>
            <person name="Amaro Gonzalez C."/>
        </authorList>
    </citation>
    <scope>NUCLEOTIDE SEQUENCE</scope>
</reference>
<dbReference type="EMBL" id="GBXM01020373">
    <property type="protein sequence ID" value="JAH88204.1"/>
    <property type="molecule type" value="Transcribed_RNA"/>
</dbReference>
<reference evidence="1" key="2">
    <citation type="journal article" date="2015" name="Fish Shellfish Immunol.">
        <title>Early steps in the European eel (Anguilla anguilla)-Vibrio vulnificus interaction in the gills: Role of the RtxA13 toxin.</title>
        <authorList>
            <person name="Callol A."/>
            <person name="Pajuelo D."/>
            <person name="Ebbesson L."/>
            <person name="Teles M."/>
            <person name="MacKenzie S."/>
            <person name="Amaro C."/>
        </authorList>
    </citation>
    <scope>NUCLEOTIDE SEQUENCE</scope>
</reference>
<proteinExistence type="predicted"/>